<name>A0ABT5YY67_9ACTN</name>
<dbReference type="Gene3D" id="3.90.25.10">
    <property type="entry name" value="UDP-galactose 4-epimerase, domain 1"/>
    <property type="match status" value="1"/>
</dbReference>
<accession>A0ABT5YY67</accession>
<reference evidence="1 2" key="1">
    <citation type="submission" date="2023-03" db="EMBL/GenBank/DDBJ databases">
        <title>Draft genome sequence of type strain Streptomyces ferralitis JCM 14344.</title>
        <authorList>
            <person name="Klaysubun C."/>
            <person name="Duangmal K."/>
        </authorList>
    </citation>
    <scope>NUCLEOTIDE SEQUENCE [LARGE SCALE GENOMIC DNA]</scope>
    <source>
        <strain evidence="1 2">JCM 14344</strain>
    </source>
</reference>
<dbReference type="Proteomes" id="UP001220022">
    <property type="component" value="Unassembled WGS sequence"/>
</dbReference>
<evidence type="ECO:0000313" key="2">
    <source>
        <dbReference type="Proteomes" id="UP001220022"/>
    </source>
</evidence>
<organism evidence="1 2">
    <name type="scientific">Streptantibioticus ferralitis</name>
    <dbReference type="NCBI Taxonomy" id="236510"/>
    <lineage>
        <taxon>Bacteria</taxon>
        <taxon>Bacillati</taxon>
        <taxon>Actinomycetota</taxon>
        <taxon>Actinomycetes</taxon>
        <taxon>Kitasatosporales</taxon>
        <taxon>Streptomycetaceae</taxon>
        <taxon>Streptantibioticus</taxon>
    </lineage>
</organism>
<proteinExistence type="predicted"/>
<sequence length="97" mass="10065">MAQVMSDVLARPVRFRQISVADCKAMALARGATEGSAQGLVDMTTAQNDGIYDGGSPVAERTATSFRQWCVDVLRPAVLSTSGTVTAHAVPGVLLSG</sequence>
<protein>
    <submittedName>
        <fullName evidence="1">Uncharacterized protein</fullName>
    </submittedName>
</protein>
<dbReference type="EMBL" id="JARHTQ010000006">
    <property type="protein sequence ID" value="MDF2256499.1"/>
    <property type="molecule type" value="Genomic_DNA"/>
</dbReference>
<keyword evidence="2" id="KW-1185">Reference proteome</keyword>
<comment type="caution">
    <text evidence="1">The sequence shown here is derived from an EMBL/GenBank/DDBJ whole genome shotgun (WGS) entry which is preliminary data.</text>
</comment>
<gene>
    <name evidence="1" type="ORF">P2L57_12375</name>
</gene>
<evidence type="ECO:0000313" key="1">
    <source>
        <dbReference type="EMBL" id="MDF2256499.1"/>
    </source>
</evidence>